<dbReference type="Pfam" id="PF08990">
    <property type="entry name" value="Docking"/>
    <property type="match status" value="1"/>
</dbReference>
<dbReference type="SMART" id="SM00822">
    <property type="entry name" value="PKS_KR"/>
    <property type="match status" value="2"/>
</dbReference>
<keyword evidence="4 19" id="KW-0808">Transferase</keyword>
<feature type="domain" description="PKS/mFAS DH" evidence="18">
    <location>
        <begin position="953"/>
        <end position="1233"/>
    </location>
</feature>
<dbReference type="Gene3D" id="3.40.366.10">
    <property type="entry name" value="Malonyl-Coenzyme A Acyl Carrier Protein, domain 2"/>
    <property type="match status" value="2"/>
</dbReference>
<comment type="subunit">
    <text evidence="12">Homodimer. Erythronolide synthase is composed of EryAI, EryAII and EryAIII multimodular (2 modules) polypeptides each coding for a functional synthase subunit which participates in 2 of the six FAS-like elongation steps required for formation of the polyketide. Module 1, 2, 3, 4, 5, and 6 participating in biosynthesis steps 1, 2, 3, 4, 5, and 6, respectively.</text>
</comment>
<feature type="region of interest" description="Disordered" evidence="15">
    <location>
        <begin position="459"/>
        <end position="492"/>
    </location>
</feature>
<dbReference type="InterPro" id="IPR049551">
    <property type="entry name" value="PKS_DH_C"/>
</dbReference>
<feature type="active site" description="Proton donor; for dehydratase activity" evidence="14">
    <location>
        <position position="1156"/>
    </location>
</feature>
<comment type="function">
    <text evidence="10">Involved in the biosynthesis of antibiotic erythromycin via the biosynthesis of its aglycone precursor, 6-deoxyerythronolide B (6-dEB).</text>
</comment>
<feature type="domain" description="Carrier" evidence="16">
    <location>
        <begin position="1715"/>
        <end position="1790"/>
    </location>
</feature>
<dbReference type="PROSITE" id="PS00606">
    <property type="entry name" value="KS3_1"/>
    <property type="match status" value="2"/>
</dbReference>
<dbReference type="InterPro" id="IPR015083">
    <property type="entry name" value="NorB/c/GfsB-D-like_docking"/>
</dbReference>
<dbReference type="SUPFAM" id="SSF47336">
    <property type="entry name" value="ACP-like"/>
    <property type="match status" value="2"/>
</dbReference>
<evidence type="ECO:0000256" key="14">
    <source>
        <dbReference type="PROSITE-ProRule" id="PRU01363"/>
    </source>
</evidence>
<dbReference type="GO" id="GO:0031177">
    <property type="term" value="F:phosphopantetheine binding"/>
    <property type="evidence" value="ECO:0007669"/>
    <property type="project" value="InterPro"/>
</dbReference>
<dbReference type="InterPro" id="IPR014031">
    <property type="entry name" value="Ketoacyl_synth_C"/>
</dbReference>
<dbReference type="NCBIfam" id="NF045894">
    <property type="entry name" value="PKS_plus_SDR"/>
    <property type="match status" value="1"/>
</dbReference>
<dbReference type="Pfam" id="PF22953">
    <property type="entry name" value="SpnB_Rossmann"/>
    <property type="match status" value="1"/>
</dbReference>
<reference evidence="19 20" key="1">
    <citation type="submission" date="2020-08" db="EMBL/GenBank/DDBJ databases">
        <title>Sequencing the genomes of 1000 actinobacteria strains.</title>
        <authorList>
            <person name="Klenk H.-P."/>
        </authorList>
    </citation>
    <scope>NUCLEOTIDE SEQUENCE [LARGE SCALE GENOMIC DNA]</scope>
    <source>
        <strain evidence="19 20">DSM 45584</strain>
    </source>
</reference>
<keyword evidence="5" id="KW-0677">Repeat</keyword>
<dbReference type="CDD" id="cd08952">
    <property type="entry name" value="KR_1_SDR_x"/>
    <property type="match status" value="1"/>
</dbReference>
<dbReference type="InterPro" id="IPR020806">
    <property type="entry name" value="PKS_PP-bd"/>
</dbReference>
<evidence type="ECO:0000256" key="8">
    <source>
        <dbReference type="ARBA" id="ARBA00023315"/>
    </source>
</evidence>
<dbReference type="PROSITE" id="PS50075">
    <property type="entry name" value="CARRIER"/>
    <property type="match status" value="2"/>
</dbReference>
<comment type="catalytic activity">
    <reaction evidence="9">
        <text>6 (S)-methylmalonyl-CoA + propanoyl-CoA + 6 NADPH + 12 H(+) = 6-deoxyerythronolide B + 6 CO2 + 6 NADP(+) + 7 CoA + H2O</text>
        <dbReference type="Rhea" id="RHEA:23068"/>
        <dbReference type="ChEBI" id="CHEBI:15377"/>
        <dbReference type="ChEBI" id="CHEBI:15378"/>
        <dbReference type="ChEBI" id="CHEBI:16089"/>
        <dbReference type="ChEBI" id="CHEBI:16526"/>
        <dbReference type="ChEBI" id="CHEBI:57287"/>
        <dbReference type="ChEBI" id="CHEBI:57327"/>
        <dbReference type="ChEBI" id="CHEBI:57392"/>
        <dbReference type="ChEBI" id="CHEBI:57783"/>
        <dbReference type="ChEBI" id="CHEBI:58349"/>
        <dbReference type="EC" id="2.3.1.94"/>
    </reaction>
</comment>
<dbReference type="InterPro" id="IPR032821">
    <property type="entry name" value="PKS_assoc"/>
</dbReference>
<dbReference type="PROSITE" id="PS52004">
    <property type="entry name" value="KS3_2"/>
    <property type="match status" value="2"/>
</dbReference>
<dbReference type="Pfam" id="PF14765">
    <property type="entry name" value="PS-DH"/>
    <property type="match status" value="1"/>
</dbReference>
<evidence type="ECO:0000256" key="4">
    <source>
        <dbReference type="ARBA" id="ARBA00022679"/>
    </source>
</evidence>
<dbReference type="SMART" id="SM00825">
    <property type="entry name" value="PKS_KS"/>
    <property type="match status" value="2"/>
</dbReference>
<dbReference type="Pfam" id="PF21089">
    <property type="entry name" value="PKS_DH_N"/>
    <property type="match status" value="1"/>
</dbReference>
<dbReference type="FunFam" id="3.40.366.10:FF:000002">
    <property type="entry name" value="Probable polyketide synthase 2"/>
    <property type="match status" value="2"/>
</dbReference>
<dbReference type="Pfam" id="PF00698">
    <property type="entry name" value="Acyl_transf_1"/>
    <property type="match status" value="2"/>
</dbReference>
<keyword evidence="8" id="KW-0012">Acyltransferase</keyword>
<dbReference type="InterPro" id="IPR014030">
    <property type="entry name" value="Ketoacyl_synth_N"/>
</dbReference>
<dbReference type="GO" id="GO:0004312">
    <property type="term" value="F:fatty acid synthase activity"/>
    <property type="evidence" value="ECO:0007669"/>
    <property type="project" value="TreeGrafter"/>
</dbReference>
<protein>
    <recommendedName>
        <fullName evidence="13">6-deoxyerythronolide-B synthase</fullName>
        <ecNumber evidence="13">2.3.1.94</ecNumber>
    </recommendedName>
</protein>
<feature type="domain" description="Ketosynthase family 3 (KS3)" evidence="17">
    <location>
        <begin position="1809"/>
        <end position="2236"/>
    </location>
</feature>
<dbReference type="InterPro" id="IPR013968">
    <property type="entry name" value="PKS_KR"/>
</dbReference>
<dbReference type="CDD" id="cd08956">
    <property type="entry name" value="KR_3_FAS_SDR_x"/>
    <property type="match status" value="1"/>
</dbReference>
<dbReference type="SMART" id="SM00826">
    <property type="entry name" value="PKS_DH"/>
    <property type="match status" value="1"/>
</dbReference>
<feature type="domain" description="Ketosynthase family 3 (KS3)" evidence="17">
    <location>
        <begin position="33"/>
        <end position="458"/>
    </location>
</feature>
<evidence type="ECO:0000256" key="3">
    <source>
        <dbReference type="ARBA" id="ARBA00022553"/>
    </source>
</evidence>
<dbReference type="Pfam" id="PF00109">
    <property type="entry name" value="ketoacyl-synt"/>
    <property type="match status" value="2"/>
</dbReference>
<evidence type="ECO:0000256" key="1">
    <source>
        <dbReference type="ARBA" id="ARBA00001957"/>
    </source>
</evidence>
<evidence type="ECO:0000259" key="17">
    <source>
        <dbReference type="PROSITE" id="PS52004"/>
    </source>
</evidence>
<evidence type="ECO:0000256" key="11">
    <source>
        <dbReference type="ARBA" id="ARBA00060622"/>
    </source>
</evidence>
<evidence type="ECO:0000256" key="6">
    <source>
        <dbReference type="ARBA" id="ARBA00023194"/>
    </source>
</evidence>
<dbReference type="InterPro" id="IPR050091">
    <property type="entry name" value="PKS_NRPS_Biosynth_Enz"/>
</dbReference>
<evidence type="ECO:0000256" key="10">
    <source>
        <dbReference type="ARBA" id="ARBA00060158"/>
    </source>
</evidence>
<dbReference type="SUPFAM" id="SSF51735">
    <property type="entry name" value="NAD(P)-binding Rossmann-fold domains"/>
    <property type="match status" value="4"/>
</dbReference>
<dbReference type="GO" id="GO:0033068">
    <property type="term" value="P:macrolide biosynthetic process"/>
    <property type="evidence" value="ECO:0007669"/>
    <property type="project" value="UniProtKB-ARBA"/>
</dbReference>
<keyword evidence="3" id="KW-0597">Phosphoprotein</keyword>
<dbReference type="InterPro" id="IPR014043">
    <property type="entry name" value="Acyl_transferase_dom"/>
</dbReference>
<dbReference type="InterPro" id="IPR020807">
    <property type="entry name" value="PKS_DH"/>
</dbReference>
<dbReference type="InterPro" id="IPR036291">
    <property type="entry name" value="NAD(P)-bd_dom_sf"/>
</dbReference>
<proteinExistence type="predicted"/>
<sequence length="3428" mass="364310">MTSEEQWLTYLKRATADLHRTRQRLRAIESSAREPIAIVGIGCRFPGGVGSPEELWRLVASEGDAVGGFPADRGWDLAELFHPDPDHPGTSYVREAGFLHGAAEFDAEFFGISPREATAMDPQQRLLLETSWEALEHAGIDPLSLRGSQTGVYAGLIHHDYGARSGDILDLEGHLGQGSSGSVVSGRIAYTLGLEGPAVTVDTGCSSSLVTLHLAVQALRQGECSLALAGGVTTMATPVTFSVFSRQRALARDGRCKAFSSRADGTGFSEGVGLLVLERLSDARRNKHPILALVRGSAINQDGASSNLTAPNGPSQQRVIRQALANAGLAPDDVDAVEAHGTGTKLGDPVEAQALLATYGQDRSGDRPLWLGSVKSNIGHTQAAAGAAGVIKMVMALRRGVLPSTLHVDELTPHVDWSAGTVSVLRESRPWPELDRPRRAAVSAFGISGTNAHVVLEQAPDRDTQPSTDAVDPSSASDGSAEDRPSLLFSASGSPGPVPWVISGRSEEGLRAQTGRLADFVQESPGLSPGDVGWSLANTRAELEHRAVVLGSNQAEFVERLRAVAEGRDADGVVRGMTTGGGDGRVVLVFPGQGSQWPGMGRELLDSCPVFAEAMDECGQALRPFVDWDLLSVVRGAADAPGLDQVEVIQPVLWSVMVSLARLWQAHGVRPAAVVGHSQGEIAAACVAGALSLDDGARVVALRAKALRALQGRGAMAVAALGAEDVVQRLAAWEGRLSLAGVNGPRSVAVTGDPDAVEELRRALTEDGVHSWRIPGVDCATHCPQVEPLREEILAALAPVRPRPACVPMLSTSTGEWVEGPELTADYWYRNMREPVWFAPAIERLRDQGFEYFVESAPHSVLTTAMEQLLESSDRGGLVVPSLKRDRGGWDRMLESLGRAWTNGLGVNWSPAFGPSAGHVDLPTYAFQRERFWLSGRAGAGDVTEVGLQPVEHPLLRAEVELPESDGWVFSGRISLESHPWLADHEVFDTVVVPGATWVEAVAAAGGRVGANHLVELVLETPMVLRAEDEMSVEVMIDGADTETGHRTVGVYSRPSPADSPTPWTRHARGLLAGDNASNLRPPDELTGVWPPDGARVIPVDGAYDRLAANGVGYGPVFQGVRKIWQRGAELFAEVRLPAAAENMAARFVLHPALLDAAVHAGTMGAETATDDVRLPFSWNGVRLRETASSTLRVWLSPTGPDGACVRAVDETGREVFAIEHLELRPMAPERLAAAGGYRDSLFHTDWTPLSVAPSSGPPETEWLVIGSDDAIRNSADAALRHVAGLHELSAADDDRPVPEAVCLICPSDAGNDDIPSAARSFTGWVLEHLQWWLGAGHAAGSRLVVVTRGAVAAATGEAPDVAAAAVWGLVRSAQSEHPDRVVLVDTDRDGVDPGLLSAAVSSGEPQMAVRDGKAWVPRLSRVSPAEETAASAWNPNATVLITGGTGLLGSLVARHLVAAHEVRNVVLASRSGMDARGARELSAELSEQGARVDIVSCDVSDRDAVAELLARIDARAPLAVVHTAGTLDDGVIESLTAQRCAAVLRTKAEGAWNLHELTADRDVSAFVMFSSAAGLFGNPGQGNYAAANAFLDALAELRRGLGLPGQSLAWGLWEPESAMSAELGGVDRNRIAQAGMRALSPEHGLALFDVATTFDRPVLGAFHLDTAALRTHQNPELLPPLLRDLVPVRTQRRERGRTDLTERFAGMSASERDHLVLELVRTHTADVLGRRGPETVEVGRAFKDFGFDSLTAVELRNRLSTATGIRLPSTLIFDQPTPAAVSRFLCDQLVGMSGPANHGPVPHAQVVDEPIAIVGIGCRLPGGVGSAEELWRLVDSEGDAIGGFPTDRGWDLAGLFHPDPDHAGTSYVREGGFLYDAAEFDAEFFGISPREATAMDPQQRLLLETSWEALEHAGIDPLSLRGSQTGVFAGLISNDYAMLLERDRSAAEGYLTTGSAGSVVSGRVAYVLGLEGPAITVDTACSSSLVALHWACQSLRQGESTLALTGGVTLMATPAGLVEFSRQRGLAPDGRCKAFAAAADGTSWSEGVGVLVLERLSDARRHGHRILAVVRGSAINQDGASNGLTAPNGPSQQRVLRQALANAGLAASDVDVVEAHGTGTTLGDPIEAEALLATYGQDRPADRPLWLGALKSNIGHTQAAAGVAGVIKMVMALRHGQLPRTLHVDEPTPHVDWAATGAVSLLTEAQPWQEADRPRRAGVSAFGISGTNAHVIIEQAPADDTEARRAVDITEPATVLEPDESTCPPVPWVLSGRSEGALRAQAERLAEFVRSSPEISVVDAGWSLATTRAALEHRAVVLGSNRAEFVEGLRALAEGRDAASVVRGVAAGAPDSGVVLVFPGQGSQWPGMGRDLLGSCPVFAAAMAECAAALSPFVEWDLLSVVRGEDEAATLDQVDVVQPALWAIMVSLARVWQSHGIRPTAVVGHSQGEIAAACVAGALSLDEAAKVVALRSQALRALSGRGGMVSVALSAEDVARSLQPWQGRLSVAVINSPSATVVSGDRDALQEWVAACEQEGVRARWLPVDYASHCPQIDTVADQIIRSLDGINPVAGEIPMCSTVRGDFLDGSELTAQYWVDNLRQTVRFDQAVRTLQAHGHQRFIETSPHPVLTTAIDTTFGTSISLEIATPPVVLGTLTQNHGGHHRLLTAVADAWTHGLPATFTPIWDGHRPHRVDLPTYAFQRERYWLDAAEPAPADEASGANAWLWESVDKEDVTGIAAALGVEADTRLTDVVPALSEWRRQRQDRSTVQRWCYRVQWRPITAAGGGKALSGRWLLIVPGQAAELGWVQEMAEALRARGVQDVRLLPVTAEDADRERLAERLRHILDSEESEPVRGIVSLWAWDAQSHPWWNLPTCLAGTVALAHAMGDCAVAAPLWVLTQRAVVADETQDVADPVQEELWGLGQVIGLEHPDTWGGLVDLPSEVDSEVLERMTAVWAAAHEDQVAIRPSGLRVRRLLRSTVGSSASPAWVPSGTVLVTGGTGGVGGQVARWLARSGASHVVVTSRQGPDAAGAKDLENELRALGVRVTVAACDVADRSAVERLVEKVMSDGAPIRAVFHAAGVGQETLLAQTGLADFEKIRAAKVTGAQNLVDVLDHGSLDALVLFSSGSGVWGSAGHSGYAAANAYLDSFAQRHRAEGLPVTSVAWGLWEGPGLAQGEGEDFLQRRGLRPMPSPLALSALAQLLGTDETCPVVADIDWETFAPIFTAARAHPLIQDLPEVRTVLASEPESASENGEALIARLAGLALDDQQRTLLELVRTQAAAVLRHTGSETIDPRKAFREHGFDSLTAVEMRNRLVSATGCRLPATLVFDHPTPEALADFLRITLLGVEDAAESVLGELERIGTALSGLDPDPTDRKRITACLRTLLRTWDDNGDETAHHELQSASLDEVLGVIQTELRRQRN</sequence>
<dbReference type="FunFam" id="1.10.1200.10:FF:000007">
    <property type="entry name" value="Probable polyketide synthase pks17"/>
    <property type="match status" value="2"/>
</dbReference>
<dbReference type="GO" id="GO:0004315">
    <property type="term" value="F:3-oxoacyl-[acyl-carrier-protein] synthase activity"/>
    <property type="evidence" value="ECO:0007669"/>
    <property type="project" value="InterPro"/>
</dbReference>
<dbReference type="SUPFAM" id="SSF52151">
    <property type="entry name" value="FabD/lysophospholipase-like"/>
    <property type="match status" value="2"/>
</dbReference>
<feature type="region of interest" description="N-terminal hotdog fold" evidence="14">
    <location>
        <begin position="953"/>
        <end position="1079"/>
    </location>
</feature>
<dbReference type="Pfam" id="PF16197">
    <property type="entry name" value="KAsynt_C_assoc"/>
    <property type="match status" value="2"/>
</dbReference>
<gene>
    <name evidence="19" type="ORF">BJ970_006472</name>
</gene>
<comment type="cofactor">
    <cofactor evidence="1">
        <name>pantetheine 4'-phosphate</name>
        <dbReference type="ChEBI" id="CHEBI:47942"/>
    </cofactor>
</comment>
<dbReference type="InterPro" id="IPR016036">
    <property type="entry name" value="Malonyl_transacylase_ACP-bd"/>
</dbReference>
<dbReference type="SUPFAM" id="SSF53901">
    <property type="entry name" value="Thiolase-like"/>
    <property type="match status" value="2"/>
</dbReference>
<dbReference type="PANTHER" id="PTHR43775:SF51">
    <property type="entry name" value="INACTIVE PHENOLPHTHIOCEROL SYNTHESIS POLYKETIDE SYNTHASE TYPE I PKS1-RELATED"/>
    <property type="match status" value="1"/>
</dbReference>
<dbReference type="InterPro" id="IPR016035">
    <property type="entry name" value="Acyl_Trfase/lysoPLipase"/>
</dbReference>
<keyword evidence="2" id="KW-0596">Phosphopantetheine</keyword>
<dbReference type="Pfam" id="PF18369">
    <property type="entry name" value="PKS_DE"/>
    <property type="match status" value="1"/>
</dbReference>
<dbReference type="InterPro" id="IPR042104">
    <property type="entry name" value="PKS_dehydratase_sf"/>
</dbReference>
<evidence type="ECO:0000256" key="9">
    <source>
        <dbReference type="ARBA" id="ARBA00052442"/>
    </source>
</evidence>
<evidence type="ECO:0000259" key="16">
    <source>
        <dbReference type="PROSITE" id="PS50075"/>
    </source>
</evidence>
<dbReference type="CDD" id="cd00833">
    <property type="entry name" value="PKS"/>
    <property type="match status" value="2"/>
</dbReference>
<organism evidence="19 20">
    <name type="scientific">Saccharopolyspora phatthalungensis</name>
    <dbReference type="NCBI Taxonomy" id="664693"/>
    <lineage>
        <taxon>Bacteria</taxon>
        <taxon>Bacillati</taxon>
        <taxon>Actinomycetota</taxon>
        <taxon>Actinomycetes</taxon>
        <taxon>Pseudonocardiales</taxon>
        <taxon>Pseudonocardiaceae</taxon>
        <taxon>Saccharopolyspora</taxon>
    </lineage>
</organism>
<dbReference type="FunFam" id="3.40.47.10:FF:000019">
    <property type="entry name" value="Polyketide synthase type I"/>
    <property type="match status" value="2"/>
</dbReference>
<dbReference type="Gene3D" id="3.40.47.10">
    <property type="match status" value="2"/>
</dbReference>
<dbReference type="InterPro" id="IPR001227">
    <property type="entry name" value="Ac_transferase_dom_sf"/>
</dbReference>
<evidence type="ECO:0000256" key="2">
    <source>
        <dbReference type="ARBA" id="ARBA00022450"/>
    </source>
</evidence>
<dbReference type="Pfam" id="PF08659">
    <property type="entry name" value="KR"/>
    <property type="match status" value="2"/>
</dbReference>
<dbReference type="EMBL" id="JACHIW010000002">
    <property type="protein sequence ID" value="MBB5158873.1"/>
    <property type="molecule type" value="Genomic_DNA"/>
</dbReference>
<dbReference type="PROSITE" id="PS52019">
    <property type="entry name" value="PKS_MFAS_DH"/>
    <property type="match status" value="1"/>
</dbReference>
<accession>A0A840QKF9</accession>
<dbReference type="InterPro" id="IPR049900">
    <property type="entry name" value="PKS_mFAS_DH"/>
</dbReference>
<dbReference type="SMART" id="SM01294">
    <property type="entry name" value="PKS_PP_betabranch"/>
    <property type="match status" value="1"/>
</dbReference>
<comment type="pathway">
    <text evidence="11">Antibiotic biosynthesis; erythromycin biosynthesis.</text>
</comment>
<dbReference type="InterPro" id="IPR041618">
    <property type="entry name" value="PKS_DE"/>
</dbReference>
<dbReference type="InterPro" id="IPR006162">
    <property type="entry name" value="Ppantetheine_attach_site"/>
</dbReference>
<dbReference type="SMART" id="SM00823">
    <property type="entry name" value="PKS_PP"/>
    <property type="match status" value="2"/>
</dbReference>
<dbReference type="Pfam" id="PF02801">
    <property type="entry name" value="Ketoacyl-synt_C"/>
    <property type="match status" value="2"/>
</dbReference>
<feature type="active site" description="Proton acceptor; for dehydratase activity" evidence="14">
    <location>
        <position position="985"/>
    </location>
</feature>
<evidence type="ECO:0000256" key="12">
    <source>
        <dbReference type="ARBA" id="ARBA00063272"/>
    </source>
</evidence>
<dbReference type="InterPro" id="IPR016039">
    <property type="entry name" value="Thiolase-like"/>
</dbReference>
<keyword evidence="20" id="KW-1185">Reference proteome</keyword>
<dbReference type="Gene3D" id="3.30.70.3290">
    <property type="match status" value="2"/>
</dbReference>
<evidence type="ECO:0000256" key="7">
    <source>
        <dbReference type="ARBA" id="ARBA00023268"/>
    </source>
</evidence>
<dbReference type="GO" id="GO:0047879">
    <property type="term" value="F:erythronolide synthase activity"/>
    <property type="evidence" value="ECO:0007669"/>
    <property type="project" value="UniProtKB-EC"/>
</dbReference>
<dbReference type="PANTHER" id="PTHR43775">
    <property type="entry name" value="FATTY ACID SYNTHASE"/>
    <property type="match status" value="1"/>
</dbReference>
<keyword evidence="7" id="KW-0511">Multifunctional enzyme</keyword>
<dbReference type="InterPro" id="IPR020841">
    <property type="entry name" value="PKS_Beta-ketoAc_synthase_dom"/>
</dbReference>
<dbReference type="SMART" id="SM00827">
    <property type="entry name" value="PKS_AT"/>
    <property type="match status" value="2"/>
</dbReference>
<evidence type="ECO:0000313" key="20">
    <source>
        <dbReference type="Proteomes" id="UP000584374"/>
    </source>
</evidence>
<comment type="caution">
    <text evidence="19">The sequence shown here is derived from an EMBL/GenBank/DDBJ whole genome shotgun (WGS) entry which is preliminary data.</text>
</comment>
<evidence type="ECO:0000256" key="15">
    <source>
        <dbReference type="SAM" id="MobiDB-lite"/>
    </source>
</evidence>
<dbReference type="EC" id="2.3.1.94" evidence="13"/>
<name>A0A840QKF9_9PSEU</name>
<dbReference type="SUPFAM" id="SSF55048">
    <property type="entry name" value="Probable ACP-binding domain of malonyl-CoA ACP transacylase"/>
    <property type="match status" value="2"/>
</dbReference>
<evidence type="ECO:0000256" key="5">
    <source>
        <dbReference type="ARBA" id="ARBA00022737"/>
    </source>
</evidence>
<evidence type="ECO:0000313" key="19">
    <source>
        <dbReference type="EMBL" id="MBB5158873.1"/>
    </source>
</evidence>
<dbReference type="InterPro" id="IPR036736">
    <property type="entry name" value="ACP-like_sf"/>
</dbReference>
<dbReference type="InterPro" id="IPR055123">
    <property type="entry name" value="SpnB-like_Rossmann"/>
</dbReference>
<evidence type="ECO:0000259" key="18">
    <source>
        <dbReference type="PROSITE" id="PS52019"/>
    </source>
</evidence>
<dbReference type="InterPro" id="IPR049552">
    <property type="entry name" value="PKS_DH_N"/>
</dbReference>
<feature type="region of interest" description="C-terminal hotdog fold" evidence="14">
    <location>
        <begin position="1095"/>
        <end position="1233"/>
    </location>
</feature>
<dbReference type="InterPro" id="IPR009081">
    <property type="entry name" value="PP-bd_ACP"/>
</dbReference>
<dbReference type="InterPro" id="IPR057326">
    <property type="entry name" value="KR_dom"/>
</dbReference>
<dbReference type="PROSITE" id="PS00012">
    <property type="entry name" value="PHOSPHOPANTETHEINE"/>
    <property type="match status" value="1"/>
</dbReference>
<keyword evidence="6" id="KW-0045">Antibiotic biosynthesis</keyword>
<dbReference type="Gene3D" id="1.10.1200.10">
    <property type="entry name" value="ACP-like"/>
    <property type="match status" value="2"/>
</dbReference>
<evidence type="ECO:0000256" key="13">
    <source>
        <dbReference type="ARBA" id="ARBA00066981"/>
    </source>
</evidence>
<feature type="domain" description="Carrier" evidence="16">
    <location>
        <begin position="3275"/>
        <end position="3350"/>
    </location>
</feature>
<dbReference type="Pfam" id="PF00550">
    <property type="entry name" value="PP-binding"/>
    <property type="match status" value="2"/>
</dbReference>
<dbReference type="GO" id="GO:0006633">
    <property type="term" value="P:fatty acid biosynthetic process"/>
    <property type="evidence" value="ECO:0007669"/>
    <property type="project" value="InterPro"/>
</dbReference>
<dbReference type="Gene3D" id="3.40.50.720">
    <property type="entry name" value="NAD(P)-binding Rossmann-like Domain"/>
    <property type="match status" value="2"/>
</dbReference>
<dbReference type="Proteomes" id="UP000584374">
    <property type="component" value="Unassembled WGS sequence"/>
</dbReference>
<dbReference type="Gene3D" id="3.10.129.110">
    <property type="entry name" value="Polyketide synthase dehydratase"/>
    <property type="match status" value="1"/>
</dbReference>
<dbReference type="InterPro" id="IPR018201">
    <property type="entry name" value="Ketoacyl_synth_AS"/>
</dbReference>